<gene>
    <name evidence="1" type="ORF">GCM10008014_07940</name>
</gene>
<comment type="caution">
    <text evidence="1">The sequence shown here is derived from an EMBL/GenBank/DDBJ whole genome shotgun (WGS) entry which is preliminary data.</text>
</comment>
<sequence length="45" mass="5440">MTGSSICVTYHMLMIIEWKLEIVNIDSNRQCQLFLFPFENHHFRP</sequence>
<name>A0ABQ1Z0I5_9BACL</name>
<reference evidence="2" key="1">
    <citation type="journal article" date="2019" name="Int. J. Syst. Evol. Microbiol.">
        <title>The Global Catalogue of Microorganisms (GCM) 10K type strain sequencing project: providing services to taxonomists for standard genome sequencing and annotation.</title>
        <authorList>
            <consortium name="The Broad Institute Genomics Platform"/>
            <consortium name="The Broad Institute Genome Sequencing Center for Infectious Disease"/>
            <person name="Wu L."/>
            <person name="Ma J."/>
        </authorList>
    </citation>
    <scope>NUCLEOTIDE SEQUENCE [LARGE SCALE GENOMIC DNA]</scope>
    <source>
        <strain evidence="2">CGMCC 1.12770</strain>
    </source>
</reference>
<dbReference type="Proteomes" id="UP000652153">
    <property type="component" value="Unassembled WGS sequence"/>
</dbReference>
<proteinExistence type="predicted"/>
<organism evidence="1 2">
    <name type="scientific">Paenibacillus silvae</name>
    <dbReference type="NCBI Taxonomy" id="1325358"/>
    <lineage>
        <taxon>Bacteria</taxon>
        <taxon>Bacillati</taxon>
        <taxon>Bacillota</taxon>
        <taxon>Bacilli</taxon>
        <taxon>Bacillales</taxon>
        <taxon>Paenibacillaceae</taxon>
        <taxon>Paenibacillus</taxon>
    </lineage>
</organism>
<evidence type="ECO:0000313" key="1">
    <source>
        <dbReference type="EMBL" id="GGH45716.1"/>
    </source>
</evidence>
<evidence type="ECO:0000313" key="2">
    <source>
        <dbReference type="Proteomes" id="UP000652153"/>
    </source>
</evidence>
<accession>A0ABQ1Z0I5</accession>
<protein>
    <submittedName>
        <fullName evidence="1">Uncharacterized protein</fullName>
    </submittedName>
</protein>
<keyword evidence="2" id="KW-1185">Reference proteome</keyword>
<dbReference type="EMBL" id="BMFU01000001">
    <property type="protein sequence ID" value="GGH45716.1"/>
    <property type="molecule type" value="Genomic_DNA"/>
</dbReference>